<protein>
    <submittedName>
        <fullName evidence="1">Uncharacterized protein</fullName>
    </submittedName>
</protein>
<comment type="caution">
    <text evidence="1">The sequence shown here is derived from an EMBL/GenBank/DDBJ whole genome shotgun (WGS) entry which is preliminary data.</text>
</comment>
<keyword evidence="1" id="KW-0496">Mitochondrion</keyword>
<geneLocation type="mitochondrion" evidence="1"/>
<gene>
    <name evidence="1" type="ORF">ABT39_MTgene5966</name>
</gene>
<evidence type="ECO:0000313" key="1">
    <source>
        <dbReference type="EMBL" id="KUM46962.1"/>
    </source>
</evidence>
<dbReference type="AlphaFoldDB" id="A0A101LX30"/>
<proteinExistence type="predicted"/>
<name>A0A101LX30_PICGL</name>
<dbReference type="EMBL" id="LKAM01000008">
    <property type="protein sequence ID" value="KUM46962.1"/>
    <property type="molecule type" value="Genomic_DNA"/>
</dbReference>
<reference evidence="1" key="1">
    <citation type="journal article" date="2015" name="Genome Biol. Evol.">
        <title>Organellar Genomes of White Spruce (Picea glauca): Assembly and Annotation.</title>
        <authorList>
            <person name="Jackman S.D."/>
            <person name="Warren R.L."/>
            <person name="Gibb E.A."/>
            <person name="Vandervalk B.P."/>
            <person name="Mohamadi H."/>
            <person name="Chu J."/>
            <person name="Raymond A."/>
            <person name="Pleasance S."/>
            <person name="Coope R."/>
            <person name="Wildung M.R."/>
            <person name="Ritland C.E."/>
            <person name="Bousquet J."/>
            <person name="Jones S.J."/>
            <person name="Bohlmann J."/>
            <person name="Birol I."/>
        </authorList>
    </citation>
    <scope>NUCLEOTIDE SEQUENCE [LARGE SCALE GENOMIC DNA]</scope>
    <source>
        <tissue evidence="1">Flushing bud</tissue>
    </source>
</reference>
<sequence length="65" mass="6657">MGSQAAPAIGGACALDAAAFQTTTIETLTHEAIGLSAAEGSLPVRSLNRKVKSTITMRLSQNLTL</sequence>
<accession>A0A101LX30</accession>
<organism evidence="1">
    <name type="scientific">Picea glauca</name>
    <name type="common">White spruce</name>
    <name type="synonym">Pinus glauca</name>
    <dbReference type="NCBI Taxonomy" id="3330"/>
    <lineage>
        <taxon>Eukaryota</taxon>
        <taxon>Viridiplantae</taxon>
        <taxon>Streptophyta</taxon>
        <taxon>Embryophyta</taxon>
        <taxon>Tracheophyta</taxon>
        <taxon>Spermatophyta</taxon>
        <taxon>Pinopsida</taxon>
        <taxon>Pinidae</taxon>
        <taxon>Conifers I</taxon>
        <taxon>Pinales</taxon>
        <taxon>Pinaceae</taxon>
        <taxon>Picea</taxon>
    </lineage>
</organism>